<reference evidence="1" key="1">
    <citation type="journal article" date="2021" name="New Phytol.">
        <title>Evolutionary innovations through gain and loss of genes in the ectomycorrhizal Boletales.</title>
        <authorList>
            <person name="Wu G."/>
            <person name="Miyauchi S."/>
            <person name="Morin E."/>
            <person name="Kuo A."/>
            <person name="Drula E."/>
            <person name="Varga T."/>
            <person name="Kohler A."/>
            <person name="Feng B."/>
            <person name="Cao Y."/>
            <person name="Lipzen A."/>
            <person name="Daum C."/>
            <person name="Hundley H."/>
            <person name="Pangilinan J."/>
            <person name="Johnson J."/>
            <person name="Barry K."/>
            <person name="LaButti K."/>
            <person name="Ng V."/>
            <person name="Ahrendt S."/>
            <person name="Min B."/>
            <person name="Choi I.G."/>
            <person name="Park H."/>
            <person name="Plett J.M."/>
            <person name="Magnuson J."/>
            <person name="Spatafora J.W."/>
            <person name="Nagy L.G."/>
            <person name="Henrissat B."/>
            <person name="Grigoriev I.V."/>
            <person name="Yang Z.L."/>
            <person name="Xu J."/>
            <person name="Martin F.M."/>
        </authorList>
    </citation>
    <scope>NUCLEOTIDE SEQUENCE</scope>
    <source>
        <strain evidence="1">KUC20120723A-06</strain>
    </source>
</reference>
<evidence type="ECO:0000313" key="2">
    <source>
        <dbReference type="Proteomes" id="UP000790709"/>
    </source>
</evidence>
<organism evidence="1 2">
    <name type="scientific">Leucogyrophana mollusca</name>
    <dbReference type="NCBI Taxonomy" id="85980"/>
    <lineage>
        <taxon>Eukaryota</taxon>
        <taxon>Fungi</taxon>
        <taxon>Dikarya</taxon>
        <taxon>Basidiomycota</taxon>
        <taxon>Agaricomycotina</taxon>
        <taxon>Agaricomycetes</taxon>
        <taxon>Agaricomycetidae</taxon>
        <taxon>Boletales</taxon>
        <taxon>Boletales incertae sedis</taxon>
        <taxon>Leucogyrophana</taxon>
    </lineage>
</organism>
<protein>
    <submittedName>
        <fullName evidence="1">Subtilisin-like protein</fullName>
    </submittedName>
</protein>
<evidence type="ECO:0000313" key="1">
    <source>
        <dbReference type="EMBL" id="KAH7925311.1"/>
    </source>
</evidence>
<sequence>MRASLITLVTLSLALLSVAEPLLSPINVHEKRNSIPRGWSLTRRHDTASVLPLRFALKQRNIEDIGTYLYDISHPKSPNYGQHWTAGEISRKFAPSDESLSAVQDWLIENGMERERIKVSPTKGWIQVDATVEEAERLMNTEYNVYTHQTGQEHVACEAYHLPEHISPHVDFVLPSVHFDAKLTRRSGDDGRASNIGQPGVGIKPKTTGAVTETVSEIEQCNEYITPVCLRALYGLEYEPVATEKNSYGIVEYTPEAYLKSDLEMFAMNYSQDLLGKEPYQISIDGGYQQMEYQGFDYNGEPDLDLQYGMTLVTGKQQVTLYQAGDMVEGASFNNFLDAIDGTYCTFEGGDDYTQDSKYPDYSPGGYAGPEDCGTVKPAYVISTSYGYDEADLTPFYAERQCAEYAKLGLMGVTILYSSGDDGVAGNDDYCLNPNGTQTADGTMFDPSFPGTCPYVTSVGATMMKPNASVYDAQPEMACMEVIYSGGGFSNYFAMPEYQKEAVDYYLQTYPPDYPATMWNSTGMSRAFPDIAANGANYVVAVDGEFELVYGTSCSSPVSGAIFTMINDARLAVGKGPIGFINPTIYSAEFAGLFNDITEGTNPGCGTDGFNATIGWDPVTGLGTPNFPKLLAKWLTLP</sequence>
<proteinExistence type="predicted"/>
<accession>A0ACB8BHH4</accession>
<keyword evidence="2" id="KW-1185">Reference proteome</keyword>
<name>A0ACB8BHH4_9AGAM</name>
<gene>
    <name evidence="1" type="ORF">BV22DRAFT_1011542</name>
</gene>
<dbReference type="EMBL" id="MU266405">
    <property type="protein sequence ID" value="KAH7925311.1"/>
    <property type="molecule type" value="Genomic_DNA"/>
</dbReference>
<comment type="caution">
    <text evidence="1">The sequence shown here is derived from an EMBL/GenBank/DDBJ whole genome shotgun (WGS) entry which is preliminary data.</text>
</comment>
<dbReference type="Proteomes" id="UP000790709">
    <property type="component" value="Unassembled WGS sequence"/>
</dbReference>